<gene>
    <name evidence="8" type="primary">LOC124816252</name>
</gene>
<evidence type="ECO:0000259" key="5">
    <source>
        <dbReference type="PROSITE" id="PS50234"/>
    </source>
</evidence>
<evidence type="ECO:0000256" key="4">
    <source>
        <dbReference type="SAM" id="SignalP"/>
    </source>
</evidence>
<dbReference type="PROSITE" id="PS50092">
    <property type="entry name" value="TSP1"/>
    <property type="match status" value="15"/>
</dbReference>
<feature type="chain" id="PRO_5047280979" evidence="4">
    <location>
        <begin position="21"/>
        <end position="1439"/>
    </location>
</feature>
<proteinExistence type="predicted"/>
<comment type="caution">
    <text evidence="3">Lacks conserved residue(s) required for the propagation of feature annotation.</text>
</comment>
<keyword evidence="7" id="KW-1185">Reference proteome</keyword>
<dbReference type="SUPFAM" id="SSF82895">
    <property type="entry name" value="TSP-1 type 1 repeat"/>
    <property type="match status" value="12"/>
</dbReference>
<dbReference type="PANTHER" id="PTHR22906">
    <property type="entry name" value="PROPERDIN"/>
    <property type="match status" value="1"/>
</dbReference>
<dbReference type="Pfam" id="PF00092">
    <property type="entry name" value="VWA"/>
    <property type="match status" value="1"/>
</dbReference>
<evidence type="ECO:0000259" key="6">
    <source>
        <dbReference type="PROSITE" id="PS50287"/>
    </source>
</evidence>
<dbReference type="Gene3D" id="2.20.100.10">
    <property type="entry name" value="Thrombospondin type-1 (TSP1) repeat"/>
    <property type="match status" value="16"/>
</dbReference>
<evidence type="ECO:0000256" key="2">
    <source>
        <dbReference type="ARBA" id="ARBA00023157"/>
    </source>
</evidence>
<evidence type="ECO:0000256" key="3">
    <source>
        <dbReference type="PROSITE-ProRule" id="PRU00196"/>
    </source>
</evidence>
<dbReference type="RefSeq" id="XP_065663437.1">
    <property type="nucleotide sequence ID" value="XM_065807365.1"/>
</dbReference>
<organism evidence="7 8">
    <name type="scientific">Hydra vulgaris</name>
    <name type="common">Hydra</name>
    <name type="synonym">Hydra attenuata</name>
    <dbReference type="NCBI Taxonomy" id="6087"/>
    <lineage>
        <taxon>Eukaryota</taxon>
        <taxon>Metazoa</taxon>
        <taxon>Cnidaria</taxon>
        <taxon>Hydrozoa</taxon>
        <taxon>Hydroidolina</taxon>
        <taxon>Anthoathecata</taxon>
        <taxon>Aplanulata</taxon>
        <taxon>Hydridae</taxon>
        <taxon>Hydra</taxon>
    </lineage>
</organism>
<evidence type="ECO:0000313" key="7">
    <source>
        <dbReference type="Proteomes" id="UP001652625"/>
    </source>
</evidence>
<evidence type="ECO:0000313" key="8">
    <source>
        <dbReference type="RefSeq" id="XP_065663437.1"/>
    </source>
</evidence>
<feature type="domain" description="VWFA" evidence="5">
    <location>
        <begin position="144"/>
        <end position="323"/>
    </location>
</feature>
<dbReference type="InterPro" id="IPR000884">
    <property type="entry name" value="TSP1_rpt"/>
</dbReference>
<dbReference type="GeneID" id="124816252"/>
<protein>
    <submittedName>
        <fullName evidence="8">A disintegrin and metalloproteinase with thrombospondin motifs adt-1-like isoform X1</fullName>
    </submittedName>
</protein>
<keyword evidence="1" id="KW-0677">Repeat</keyword>
<dbReference type="InterPro" id="IPR036465">
    <property type="entry name" value="vWFA_dom_sf"/>
</dbReference>
<name>A0ABM4CNQ1_HYDVU</name>
<dbReference type="Gene3D" id="3.40.50.410">
    <property type="entry name" value="von Willebrand factor, type A domain"/>
    <property type="match status" value="1"/>
</dbReference>
<sequence>MKYSYGFFLIFLFAISKVQGQTYTQWTPFSDCSATCNTGSSIRTRTRTCTPSSLCLNAVLTDTISCNLQYPCPDYKLGDWGPWSTCSESCRATQSNPTRVRTRSYCLDNSTATYQCTSNFMVSYEPCNTAACSIVKSCNSINFTYVFLMDVSSSIDSEEWTNEKNLVKGFVDGSSFEVNQNVDVSVVTFSSEAIITLPCDKFTTKNEFRNFMDNLVLRGGATAINRGLLKAQEAYQSCPKSNIYPVVILLTDGKENVDEINNTRFLTETKLKSEALLVAGAVRDYNKDEIDRITSYIVNGQNVSYDFFADNFTSLLSIFGSKLYPFVLEKSQCETQGRWTSWTSWSACSQVCGATGTMQRSRSCVNPVSSKNQEDCEPDVDGANYSFKTCFMPCTTFSDWTSWSACSASCRLDSGPPISSRSRTCLPGLGSCIGSLSETQECNTNVPCQGIMSSWEAWGQCSATCQLTSVLPTQLRSRTCVGATLGGNCDGQSTVDSQTCIVGINCTGTLSGWSAWSSCSASCNTQVNGPYQYRSQVCVGASTWNPNYVGCNGASLNDQQLCNQNVPCSGNYGVWGAWGACSETCQSNPALTPYQTQTRQCFGATLNGSCPGANYQTQPCNSAVSCPGTLSDWGSWEACSASCQMSFIAPTQTKRRVCSGNTFNGNCNGAVLFETQNCNEQVVCQGTISDWSSWGTCSANCNNLVSLPYQNRTRSCSGYSTWNPIFKGCSGITTSEQQSCNTNTPCQGTYGVWSAWGGCSETCQSNQNTPPFQTQTRQCIGATLGGGCVGSSNQTQSCNMQVPCPGVLSDWTAWGDCSASCQYDLNVPQQTSSRICSGSSFGGNCNGAVLIKFKNCKAEVICPGTLSGWGAWSECSATCNSLVNGPYQYRSQSCNGVSTWKPNVVGCNGVSLNDQQLCNQLVPCPGFYTAWSEWSSCSESCQSNINNSPTQFHTRTCQNFTLNGGCVGVSTETQSCNFQVSCPGDLTQWSGFSACSQSCQTGSVAPTMNRVRSCLNPTFGGNCQGQSLTDVQPCNAGVACPGQLTDWTSWSQCPATCQQTVGQYNLQYRSRQCVNASLNGNCGGALLNDQTPCVKDVACPGILSQWSSWSLCSESCRSNLLIAPSQTRTRTCTTATLGANCDGALLVDSLSCNANVGCPGVWTSWGPFTDCSASCQSTGNIVPTQSRQRFCVNNTLDGACLSDNNGGKTQTVQCNVGVICSVKGTWGAWGDWSTCSASCDAGIIQRSRACSAPYPIGAGDDCIGNTTQTLPCKLFDCPKSCAIAKRCNCSQVKQWSSVPMFDEFQSRGLTLRAIETVLGYLSSYGDDTVDKACQACNTMMLTTLRSNVVDQLSQAKAARAKLELIKIDLRDVIYCNGVILNNAGLWNLYDSLYERATMLDGVIIELNAIYLRFDAALTSCQSYGWIHQTFKTILRKCTF</sequence>
<keyword evidence="4" id="KW-0732">Signal</keyword>
<dbReference type="InterPro" id="IPR036383">
    <property type="entry name" value="TSP1_rpt_sf"/>
</dbReference>
<reference evidence="8" key="1">
    <citation type="submission" date="2025-08" db="UniProtKB">
        <authorList>
            <consortium name="RefSeq"/>
        </authorList>
    </citation>
    <scope>IDENTIFICATION</scope>
</reference>
<dbReference type="PROSITE" id="PS50287">
    <property type="entry name" value="SRCR_2"/>
    <property type="match status" value="1"/>
</dbReference>
<feature type="domain" description="SRCR" evidence="6">
    <location>
        <begin position="833"/>
        <end position="948"/>
    </location>
</feature>
<dbReference type="SUPFAM" id="SSF53300">
    <property type="entry name" value="vWA-like"/>
    <property type="match status" value="1"/>
</dbReference>
<dbReference type="Pfam" id="PF00090">
    <property type="entry name" value="TSP_1"/>
    <property type="match status" value="10"/>
</dbReference>
<keyword evidence="2" id="KW-1015">Disulfide bond</keyword>
<evidence type="ECO:0000256" key="1">
    <source>
        <dbReference type="ARBA" id="ARBA00022737"/>
    </source>
</evidence>
<dbReference type="InterPro" id="IPR002035">
    <property type="entry name" value="VWF_A"/>
</dbReference>
<dbReference type="CDD" id="cd00198">
    <property type="entry name" value="vWFA"/>
    <property type="match status" value="1"/>
</dbReference>
<dbReference type="PROSITE" id="PS50234">
    <property type="entry name" value="VWFA"/>
    <property type="match status" value="1"/>
</dbReference>
<feature type="signal peptide" evidence="4">
    <location>
        <begin position="1"/>
        <end position="20"/>
    </location>
</feature>
<dbReference type="Proteomes" id="UP001652625">
    <property type="component" value="Chromosome 10"/>
</dbReference>
<accession>A0ABM4CNQ1</accession>
<dbReference type="SMART" id="SM00209">
    <property type="entry name" value="TSP1"/>
    <property type="match status" value="18"/>
</dbReference>
<dbReference type="InterPro" id="IPR052065">
    <property type="entry name" value="Compl_asym_regulator"/>
</dbReference>
<dbReference type="SMART" id="SM00327">
    <property type="entry name" value="VWA"/>
    <property type="match status" value="1"/>
</dbReference>
<dbReference type="InterPro" id="IPR001190">
    <property type="entry name" value="SRCR"/>
</dbReference>